<sequence length="239" mass="25623">MTYKIVLLAAALLLSACATSGGPIGGVNSSLRVVPSAELPHPSPTDQLVAGRPYLVGPFDKLRIDVFGVPELSGRIVQADASGRFSFPLLGEVDANGVPPSVVEARMEAQLRGRFLREPDVTINVEESANSFVTLEGEVVQPGVYPVVGNMSLLRAIATARGVNEFARLHEVIVFRTVDGQRYAGVYNLAAIRRGAYDDPAIYASDIIVVGDSPARRVFRDVLQAAPLLSTPLIILFQR</sequence>
<organism evidence="5 6">
    <name type="scientific">Sphingomonas lacunae</name>
    <dbReference type="NCBI Taxonomy" id="2698828"/>
    <lineage>
        <taxon>Bacteria</taxon>
        <taxon>Pseudomonadati</taxon>
        <taxon>Pseudomonadota</taxon>
        <taxon>Alphaproteobacteria</taxon>
        <taxon>Sphingomonadales</taxon>
        <taxon>Sphingomonadaceae</taxon>
        <taxon>Sphingomonas</taxon>
    </lineage>
</organism>
<dbReference type="Proteomes" id="UP000503018">
    <property type="component" value="Chromosome"/>
</dbReference>
<name>A0A6M4AVQ3_9SPHN</name>
<dbReference type="Pfam" id="PF10531">
    <property type="entry name" value="SLBB"/>
    <property type="match status" value="1"/>
</dbReference>
<dbReference type="InterPro" id="IPR049712">
    <property type="entry name" value="Poly_export"/>
</dbReference>
<accession>A0A6M4AVQ3</accession>
<feature type="chain" id="PRO_5026830998" evidence="2">
    <location>
        <begin position="21"/>
        <end position="239"/>
    </location>
</feature>
<dbReference type="InterPro" id="IPR019554">
    <property type="entry name" value="Soluble_ligand-bd"/>
</dbReference>
<feature type="domain" description="Soluble ligand binding" evidence="4">
    <location>
        <begin position="133"/>
        <end position="181"/>
    </location>
</feature>
<proteinExistence type="predicted"/>
<evidence type="ECO:0000313" key="5">
    <source>
        <dbReference type="EMBL" id="QJQ32786.1"/>
    </source>
</evidence>
<dbReference type="AlphaFoldDB" id="A0A6M4AVQ3"/>
<evidence type="ECO:0000256" key="2">
    <source>
        <dbReference type="SAM" id="SignalP"/>
    </source>
</evidence>
<keyword evidence="1 2" id="KW-0732">Signal</keyword>
<dbReference type="PROSITE" id="PS51257">
    <property type="entry name" value="PROKAR_LIPOPROTEIN"/>
    <property type="match status" value="1"/>
</dbReference>
<dbReference type="KEGG" id="slan:GV829_10295"/>
<dbReference type="Gene3D" id="3.30.1950.10">
    <property type="entry name" value="wza like domain"/>
    <property type="match status" value="1"/>
</dbReference>
<feature type="signal peptide" evidence="2">
    <location>
        <begin position="1"/>
        <end position="20"/>
    </location>
</feature>
<dbReference type="GO" id="GO:0015159">
    <property type="term" value="F:polysaccharide transmembrane transporter activity"/>
    <property type="evidence" value="ECO:0007669"/>
    <property type="project" value="InterPro"/>
</dbReference>
<dbReference type="Pfam" id="PF02563">
    <property type="entry name" value="Poly_export"/>
    <property type="match status" value="1"/>
</dbReference>
<protein>
    <submittedName>
        <fullName evidence="5">Polysaccharide export protein</fullName>
    </submittedName>
</protein>
<feature type="domain" description="Polysaccharide export protein N-terminal" evidence="3">
    <location>
        <begin position="52"/>
        <end position="125"/>
    </location>
</feature>
<reference evidence="5 6" key="1">
    <citation type="submission" date="2020-01" db="EMBL/GenBank/DDBJ databases">
        <title>Sphingomonas sp. strain CSW-10.</title>
        <authorList>
            <person name="Chen W.-M."/>
        </authorList>
    </citation>
    <scope>NUCLEOTIDE SEQUENCE [LARGE SCALE GENOMIC DNA]</scope>
    <source>
        <strain evidence="5 6">CSW-10</strain>
    </source>
</reference>
<evidence type="ECO:0000313" key="6">
    <source>
        <dbReference type="Proteomes" id="UP000503018"/>
    </source>
</evidence>
<keyword evidence="6" id="KW-1185">Reference proteome</keyword>
<dbReference type="PANTHER" id="PTHR33619:SF3">
    <property type="entry name" value="POLYSACCHARIDE EXPORT PROTEIN GFCE-RELATED"/>
    <property type="match status" value="1"/>
</dbReference>
<gene>
    <name evidence="5" type="ORF">GV829_10295</name>
</gene>
<evidence type="ECO:0000256" key="1">
    <source>
        <dbReference type="ARBA" id="ARBA00022729"/>
    </source>
</evidence>
<dbReference type="EMBL" id="CP053015">
    <property type="protein sequence ID" value="QJQ32786.1"/>
    <property type="molecule type" value="Genomic_DNA"/>
</dbReference>
<dbReference type="InterPro" id="IPR003715">
    <property type="entry name" value="Poly_export_N"/>
</dbReference>
<evidence type="ECO:0000259" key="3">
    <source>
        <dbReference type="Pfam" id="PF02563"/>
    </source>
</evidence>
<evidence type="ECO:0000259" key="4">
    <source>
        <dbReference type="Pfam" id="PF10531"/>
    </source>
</evidence>
<dbReference type="Gene3D" id="3.10.560.10">
    <property type="entry name" value="Outer membrane lipoprotein wza domain like"/>
    <property type="match status" value="1"/>
</dbReference>
<dbReference type="PANTHER" id="PTHR33619">
    <property type="entry name" value="POLYSACCHARIDE EXPORT PROTEIN GFCE-RELATED"/>
    <property type="match status" value="1"/>
</dbReference>